<evidence type="ECO:0000313" key="4">
    <source>
        <dbReference type="Proteomes" id="UP000318528"/>
    </source>
</evidence>
<dbReference type="PANTHER" id="PTHR48081">
    <property type="entry name" value="AB HYDROLASE SUPERFAMILY PROTEIN C4A8.06C"/>
    <property type="match status" value="1"/>
</dbReference>
<dbReference type="GO" id="GO:0016787">
    <property type="term" value="F:hydrolase activity"/>
    <property type="evidence" value="ECO:0007669"/>
    <property type="project" value="UniProtKB-KW"/>
</dbReference>
<feature type="domain" description="BD-FAE-like" evidence="2">
    <location>
        <begin position="147"/>
        <end position="185"/>
    </location>
</feature>
<dbReference type="EMBL" id="VJZN01000004">
    <property type="protein sequence ID" value="TRX08901.1"/>
    <property type="molecule type" value="Genomic_DNA"/>
</dbReference>
<keyword evidence="4" id="KW-1185">Reference proteome</keyword>
<sequence length="290" mass="31856">MKNKIIIILLFYTFISKAQNVLSLYPDKVPGSENWSWQEKEIISDPVNQLHTVYNVTKPTLTVYSPDKALNNGIAVIICPGGGFHHLAIDKEGTRVAKWLNSKRITAFVLKYRLVKTEFDNSGKEIPFSLDDRKKFDSIIAPVVSFAITDALVAIKYVREHVTIYKIGKDRIGIMGFSAGGGVAAGSVFNSDSTNRPNFLAAIYAYTGAIKQTTVPSNAPPLFIAAATDNLLVLPTSSTKLYNDWIAAGKSAELHIYSKGGHGFGMSKKNLPVDSWIDRFGDWLGLQGLL</sequence>
<accession>A0ABY3CNW4</accession>
<dbReference type="InterPro" id="IPR029058">
    <property type="entry name" value="AB_hydrolase_fold"/>
</dbReference>
<dbReference type="SUPFAM" id="SSF53474">
    <property type="entry name" value="alpha/beta-Hydrolases"/>
    <property type="match status" value="1"/>
</dbReference>
<reference evidence="3 4" key="1">
    <citation type="submission" date="2019-07" db="EMBL/GenBank/DDBJ databases">
        <title>Novel species of Flavobacterium.</title>
        <authorList>
            <person name="Liu Q."/>
            <person name="Xin Y.-H."/>
        </authorList>
    </citation>
    <scope>NUCLEOTIDE SEQUENCE [LARGE SCALE GENOMIC DNA]</scope>
    <source>
        <strain evidence="3 4">GSP39</strain>
    </source>
</reference>
<gene>
    <name evidence="3" type="ORF">FNW12_03710</name>
</gene>
<dbReference type="Proteomes" id="UP000318528">
    <property type="component" value="Unassembled WGS sequence"/>
</dbReference>
<evidence type="ECO:0000256" key="1">
    <source>
        <dbReference type="ARBA" id="ARBA00022801"/>
    </source>
</evidence>
<dbReference type="Gene3D" id="3.40.50.1820">
    <property type="entry name" value="alpha/beta hydrolase"/>
    <property type="match status" value="1"/>
</dbReference>
<evidence type="ECO:0000259" key="2">
    <source>
        <dbReference type="Pfam" id="PF20434"/>
    </source>
</evidence>
<organism evidence="3 4">
    <name type="scientific">Flavobacterium gawalongense</name>
    <dbReference type="NCBI Taxonomy" id="2594432"/>
    <lineage>
        <taxon>Bacteria</taxon>
        <taxon>Pseudomonadati</taxon>
        <taxon>Bacteroidota</taxon>
        <taxon>Flavobacteriia</taxon>
        <taxon>Flavobacteriales</taxon>
        <taxon>Flavobacteriaceae</taxon>
        <taxon>Flavobacterium</taxon>
    </lineage>
</organism>
<dbReference type="InterPro" id="IPR050300">
    <property type="entry name" value="GDXG_lipolytic_enzyme"/>
</dbReference>
<dbReference type="InterPro" id="IPR049492">
    <property type="entry name" value="BD-FAE-like_dom"/>
</dbReference>
<comment type="caution">
    <text evidence="3">The sequence shown here is derived from an EMBL/GenBank/DDBJ whole genome shotgun (WGS) entry which is preliminary data.</text>
</comment>
<dbReference type="RefSeq" id="WP_143386322.1">
    <property type="nucleotide sequence ID" value="NZ_VJZM01000004.1"/>
</dbReference>
<dbReference type="Pfam" id="PF20434">
    <property type="entry name" value="BD-FAE"/>
    <property type="match status" value="1"/>
</dbReference>
<name>A0ABY3CNW4_9FLAO</name>
<proteinExistence type="predicted"/>
<keyword evidence="1 3" id="KW-0378">Hydrolase</keyword>
<dbReference type="PANTHER" id="PTHR48081:SF6">
    <property type="entry name" value="PEPTIDASE S9 PROLYL OLIGOPEPTIDASE CATALYTIC DOMAIN-CONTAINING PROTEIN"/>
    <property type="match status" value="1"/>
</dbReference>
<evidence type="ECO:0000313" key="3">
    <source>
        <dbReference type="EMBL" id="TRX08901.1"/>
    </source>
</evidence>
<protein>
    <submittedName>
        <fullName evidence="3">Alpha/beta hydrolase</fullName>
    </submittedName>
</protein>